<gene>
    <name evidence="2" type="ORF">DAPPUDRAFT_328985</name>
</gene>
<keyword evidence="3" id="KW-1185">Reference proteome</keyword>
<evidence type="ECO:0000256" key="1">
    <source>
        <dbReference type="SAM" id="MobiDB-lite"/>
    </source>
</evidence>
<name>E9HFB7_DAPPU</name>
<evidence type="ECO:0000313" key="3">
    <source>
        <dbReference type="Proteomes" id="UP000000305"/>
    </source>
</evidence>
<evidence type="ECO:0000313" key="2">
    <source>
        <dbReference type="EMBL" id="EFX69588.1"/>
    </source>
</evidence>
<protein>
    <submittedName>
        <fullName evidence="2">Uncharacterized protein</fullName>
    </submittedName>
</protein>
<proteinExistence type="predicted"/>
<dbReference type="EMBL" id="GL732634">
    <property type="protein sequence ID" value="EFX69588.1"/>
    <property type="molecule type" value="Genomic_DNA"/>
</dbReference>
<feature type="compositionally biased region" description="Polar residues" evidence="1">
    <location>
        <begin position="164"/>
        <end position="173"/>
    </location>
</feature>
<organism evidence="2 3">
    <name type="scientific">Daphnia pulex</name>
    <name type="common">Water flea</name>
    <dbReference type="NCBI Taxonomy" id="6669"/>
    <lineage>
        <taxon>Eukaryota</taxon>
        <taxon>Metazoa</taxon>
        <taxon>Ecdysozoa</taxon>
        <taxon>Arthropoda</taxon>
        <taxon>Crustacea</taxon>
        <taxon>Branchiopoda</taxon>
        <taxon>Diplostraca</taxon>
        <taxon>Cladocera</taxon>
        <taxon>Anomopoda</taxon>
        <taxon>Daphniidae</taxon>
        <taxon>Daphnia</taxon>
    </lineage>
</organism>
<feature type="compositionally biased region" description="Polar residues" evidence="1">
    <location>
        <begin position="205"/>
        <end position="237"/>
    </location>
</feature>
<dbReference type="PhylomeDB" id="E9HFB7"/>
<dbReference type="PANTHER" id="PTHR34153">
    <property type="entry name" value="SI:CH211-262H13.3-RELATED-RELATED"/>
    <property type="match status" value="1"/>
</dbReference>
<dbReference type="OrthoDB" id="6349245at2759"/>
<dbReference type="AlphaFoldDB" id="E9HFB7"/>
<dbReference type="InterPro" id="IPR018247">
    <property type="entry name" value="EF_Hand_1_Ca_BS"/>
</dbReference>
<dbReference type="Proteomes" id="UP000000305">
    <property type="component" value="Unassembled WGS sequence"/>
</dbReference>
<dbReference type="KEGG" id="dpx:DAPPUDRAFT_328985"/>
<dbReference type="PANTHER" id="PTHR34153:SF2">
    <property type="entry name" value="SI:CH211-262H13.3-RELATED"/>
    <property type="match status" value="1"/>
</dbReference>
<feature type="region of interest" description="Disordered" evidence="1">
    <location>
        <begin position="163"/>
        <end position="284"/>
    </location>
</feature>
<feature type="compositionally biased region" description="Polar residues" evidence="1">
    <location>
        <begin position="263"/>
        <end position="278"/>
    </location>
</feature>
<dbReference type="PROSITE" id="PS00018">
    <property type="entry name" value="EF_HAND_1"/>
    <property type="match status" value="1"/>
</dbReference>
<dbReference type="InParanoid" id="E9HFB7"/>
<sequence length="500" mass="55319">MASNGFSVPKRVNEQGMRFNDEQFKGSYPMIGHPCGSVSTSLSFHLVSTNQVGISGEEVELVVMVPEHWVDTDFRSFLYPKPDFHINGLYPWDWTLVCFKKRRHPNVTFVEYEVIDVMTECRPANSSSCSDLAALDHTRNSISLLQSQDSTPKRNRDDEFLQFDTGSTHSATGSAKRGVGALSRRSVSQNHRAADSSYGVVPHNDSGSLNGSQNYTGSLNRVAVSQNRKAVSSNRGNVSRYDEAGSSNSDSGFRNGVNRSLDRNSLSVNRATDSTRGTTPAIDDDDWKKKMLESMSLTNSILRALVPSSVFVGNNLTKNIGCFRNTVEKNLDLPLKEVENVSALNTALIDIDLSVSLSGVLIEDLGHVSYESTLAKSIMDYICTRELCCKVQWKGRSGRSKDTRPGIGHLPNMLAIFGVVMTNVLDQHKKPIQISKVLECVQAARRVHQFNYQKSVNVPDVASHGDDEDNGGKLEKNEVISFVKQRTKSIVEALENYLEL</sequence>
<dbReference type="HOGENOM" id="CLU_031497_0_0_1"/>
<reference evidence="2 3" key="1">
    <citation type="journal article" date="2011" name="Science">
        <title>The ecoresponsive genome of Daphnia pulex.</title>
        <authorList>
            <person name="Colbourne J.K."/>
            <person name="Pfrender M.E."/>
            <person name="Gilbert D."/>
            <person name="Thomas W.K."/>
            <person name="Tucker A."/>
            <person name="Oakley T.H."/>
            <person name="Tokishita S."/>
            <person name="Aerts A."/>
            <person name="Arnold G.J."/>
            <person name="Basu M.K."/>
            <person name="Bauer D.J."/>
            <person name="Caceres C.E."/>
            <person name="Carmel L."/>
            <person name="Casola C."/>
            <person name="Choi J.H."/>
            <person name="Detter J.C."/>
            <person name="Dong Q."/>
            <person name="Dusheyko S."/>
            <person name="Eads B.D."/>
            <person name="Frohlich T."/>
            <person name="Geiler-Samerotte K.A."/>
            <person name="Gerlach D."/>
            <person name="Hatcher P."/>
            <person name="Jogdeo S."/>
            <person name="Krijgsveld J."/>
            <person name="Kriventseva E.V."/>
            <person name="Kultz D."/>
            <person name="Laforsch C."/>
            <person name="Lindquist E."/>
            <person name="Lopez J."/>
            <person name="Manak J.R."/>
            <person name="Muller J."/>
            <person name="Pangilinan J."/>
            <person name="Patwardhan R.P."/>
            <person name="Pitluck S."/>
            <person name="Pritham E.J."/>
            <person name="Rechtsteiner A."/>
            <person name="Rho M."/>
            <person name="Rogozin I.B."/>
            <person name="Sakarya O."/>
            <person name="Salamov A."/>
            <person name="Schaack S."/>
            <person name="Shapiro H."/>
            <person name="Shiga Y."/>
            <person name="Skalitzky C."/>
            <person name="Smith Z."/>
            <person name="Souvorov A."/>
            <person name="Sung W."/>
            <person name="Tang Z."/>
            <person name="Tsuchiya D."/>
            <person name="Tu H."/>
            <person name="Vos H."/>
            <person name="Wang M."/>
            <person name="Wolf Y.I."/>
            <person name="Yamagata H."/>
            <person name="Yamada T."/>
            <person name="Ye Y."/>
            <person name="Shaw J.R."/>
            <person name="Andrews J."/>
            <person name="Crease T.J."/>
            <person name="Tang H."/>
            <person name="Lucas S.M."/>
            <person name="Robertson H.M."/>
            <person name="Bork P."/>
            <person name="Koonin E.V."/>
            <person name="Zdobnov E.M."/>
            <person name="Grigoriev I.V."/>
            <person name="Lynch M."/>
            <person name="Boore J.L."/>
        </authorList>
    </citation>
    <scope>NUCLEOTIDE SEQUENCE [LARGE SCALE GENOMIC DNA]</scope>
</reference>
<accession>E9HFB7</accession>